<evidence type="ECO:0008006" key="3">
    <source>
        <dbReference type="Google" id="ProtNLM"/>
    </source>
</evidence>
<reference evidence="1 2" key="1">
    <citation type="submission" date="2016-10" db="EMBL/GenBank/DDBJ databases">
        <authorList>
            <person name="de Groot N.N."/>
        </authorList>
    </citation>
    <scope>NUCLEOTIDE SEQUENCE [LARGE SCALE GENOMIC DNA]</scope>
    <source>
        <strain evidence="1 2">YAD2003</strain>
    </source>
</reference>
<name>A0A1H6INT6_RUMFL</name>
<protein>
    <recommendedName>
        <fullName evidence="3">Lipoprotein</fullName>
    </recommendedName>
</protein>
<organism evidence="1 2">
    <name type="scientific">Ruminococcus flavefaciens</name>
    <dbReference type="NCBI Taxonomy" id="1265"/>
    <lineage>
        <taxon>Bacteria</taxon>
        <taxon>Bacillati</taxon>
        <taxon>Bacillota</taxon>
        <taxon>Clostridia</taxon>
        <taxon>Eubacteriales</taxon>
        <taxon>Oscillospiraceae</taxon>
        <taxon>Ruminococcus</taxon>
    </lineage>
</organism>
<dbReference type="RefSeq" id="WP_074714708.1">
    <property type="nucleotide sequence ID" value="NZ_FNWV01000002.1"/>
</dbReference>
<proteinExistence type="predicted"/>
<dbReference type="AlphaFoldDB" id="A0A1H6INT6"/>
<gene>
    <name evidence="1" type="ORF">SAMN02910265_00935</name>
</gene>
<sequence length="241" mass="26873">MKKQFIAAALITALGLTACGEAKTSEKTSKKTTEAATTAETTEADETEVVIIEELTTDPVKVTSLPTGLSDKYADLDNRSFIYDGHLYTLGVSTLQDMLDNGVEFTKTDNYDKIWTKQLKGQANYGTFDCTVANSRLQFTFGNPMKTEIPMKDCIICQVIYPDFESAIKRGDNDTKLQFAFPYTLTKDELIANSGEPTDKGNHNEVMYTVVSEAYPEYNSGYKFHFNPDGQISLVEIEWIP</sequence>
<dbReference type="Proteomes" id="UP000183190">
    <property type="component" value="Unassembled WGS sequence"/>
</dbReference>
<accession>A0A1H6INT6</accession>
<dbReference type="OrthoDB" id="1846244at2"/>
<dbReference type="PROSITE" id="PS51257">
    <property type="entry name" value="PROKAR_LIPOPROTEIN"/>
    <property type="match status" value="1"/>
</dbReference>
<dbReference type="EMBL" id="FNWV01000002">
    <property type="protein sequence ID" value="SEH47942.1"/>
    <property type="molecule type" value="Genomic_DNA"/>
</dbReference>
<evidence type="ECO:0000313" key="1">
    <source>
        <dbReference type="EMBL" id="SEH47942.1"/>
    </source>
</evidence>
<evidence type="ECO:0000313" key="2">
    <source>
        <dbReference type="Proteomes" id="UP000183190"/>
    </source>
</evidence>